<protein>
    <submittedName>
        <fullName evidence="1">Uncharacterized protein</fullName>
    </submittedName>
</protein>
<evidence type="ECO:0000313" key="1">
    <source>
        <dbReference type="EMBL" id="AYV77832.1"/>
    </source>
</evidence>
<reference evidence="1" key="1">
    <citation type="submission" date="2018-10" db="EMBL/GenBank/DDBJ databases">
        <title>Hidden diversity of soil giant viruses.</title>
        <authorList>
            <person name="Schulz F."/>
            <person name="Alteio L."/>
            <person name="Goudeau D."/>
            <person name="Ryan E.M."/>
            <person name="Malmstrom R.R."/>
            <person name="Blanchard J."/>
            <person name="Woyke T."/>
        </authorList>
    </citation>
    <scope>NUCLEOTIDE SEQUENCE</scope>
    <source>
        <strain evidence="1">EDV1</strain>
    </source>
</reference>
<name>A0A3G4ZSE4_9VIRU</name>
<sequence>METIAGVATSIILKQYSFDTFVSVVKKIHDVLDVIFSSEHNDVKKKVANLDISSKLKEIHALMNDIEKTKLCHDKESIATIMVSLHDIVEQVQENLNQIANKMIDHKQKYLNAWRNLDHTNEINELEILDQIMDNRYTRLKDLLKINWNNFS</sequence>
<dbReference type="EMBL" id="MK072067">
    <property type="protein sequence ID" value="AYV77832.1"/>
    <property type="molecule type" value="Genomic_DNA"/>
</dbReference>
<accession>A0A3G4ZSE4</accession>
<gene>
    <name evidence="1" type="ORF">Edafosvirus2_11</name>
</gene>
<proteinExistence type="predicted"/>
<organism evidence="1">
    <name type="scientific">Edafosvirus sp</name>
    <dbReference type="NCBI Taxonomy" id="2487765"/>
    <lineage>
        <taxon>Viruses</taxon>
        <taxon>Varidnaviria</taxon>
        <taxon>Bamfordvirae</taxon>
        <taxon>Nucleocytoviricota</taxon>
        <taxon>Megaviricetes</taxon>
        <taxon>Imitervirales</taxon>
        <taxon>Mimiviridae</taxon>
        <taxon>Klosneuvirinae</taxon>
    </lineage>
</organism>